<feature type="short sequence motif" description="GXGXXG" evidence="6">
    <location>
        <begin position="14"/>
        <end position="19"/>
    </location>
</feature>
<dbReference type="PROSITE" id="PS50297">
    <property type="entry name" value="ANK_REP_REGION"/>
    <property type="match status" value="6"/>
</dbReference>
<gene>
    <name evidence="9" type="ORF">NPX13_g4219</name>
</gene>
<keyword evidence="6" id="KW-0378">Hydrolase</keyword>
<protein>
    <recommendedName>
        <fullName evidence="1">phospholipase A2</fullName>
        <ecNumber evidence="1">3.1.1.4</ecNumber>
    </recommendedName>
</protein>
<dbReference type="EMBL" id="JANPWZ010000581">
    <property type="protein sequence ID" value="KAJ3574877.1"/>
    <property type="molecule type" value="Genomic_DNA"/>
</dbReference>
<feature type="active site" description="Nucleophile" evidence="6">
    <location>
        <position position="52"/>
    </location>
</feature>
<feature type="active site" description="Proton acceptor" evidence="6">
    <location>
        <position position="194"/>
    </location>
</feature>
<dbReference type="Gene3D" id="3.40.50.300">
    <property type="entry name" value="P-loop containing nucleotide triphosphate hydrolases"/>
    <property type="match status" value="1"/>
</dbReference>
<dbReference type="PANTHER" id="PTHR10039">
    <property type="entry name" value="AMELOGENIN"/>
    <property type="match status" value="1"/>
</dbReference>
<dbReference type="PROSITE" id="PS51635">
    <property type="entry name" value="PNPLA"/>
    <property type="match status" value="1"/>
</dbReference>
<dbReference type="EC" id="3.1.1.4" evidence="1"/>
<accession>A0A9W8NFW6</accession>
<feature type="short sequence motif" description="DGA/G" evidence="6">
    <location>
        <begin position="194"/>
        <end position="196"/>
    </location>
</feature>
<dbReference type="Pfam" id="PF01734">
    <property type="entry name" value="Patatin"/>
    <property type="match status" value="1"/>
</dbReference>
<evidence type="ECO:0000256" key="1">
    <source>
        <dbReference type="ARBA" id="ARBA00013278"/>
    </source>
</evidence>
<proteinExistence type="predicted"/>
<evidence type="ECO:0000256" key="3">
    <source>
        <dbReference type="ARBA" id="ARBA00023098"/>
    </source>
</evidence>
<feature type="repeat" description="ANK" evidence="5">
    <location>
        <begin position="1058"/>
        <end position="1090"/>
    </location>
</feature>
<dbReference type="Pfam" id="PF24883">
    <property type="entry name" value="NPHP3_N"/>
    <property type="match status" value="1"/>
</dbReference>
<comment type="catalytic activity">
    <reaction evidence="4">
        <text>a 1,2-diacyl-sn-glycero-3-phosphocholine + H2O = a 1-acyl-sn-glycero-3-phosphocholine + a fatty acid + H(+)</text>
        <dbReference type="Rhea" id="RHEA:15801"/>
        <dbReference type="ChEBI" id="CHEBI:15377"/>
        <dbReference type="ChEBI" id="CHEBI:15378"/>
        <dbReference type="ChEBI" id="CHEBI:28868"/>
        <dbReference type="ChEBI" id="CHEBI:57643"/>
        <dbReference type="ChEBI" id="CHEBI:58168"/>
        <dbReference type="EC" id="3.1.1.4"/>
    </reaction>
    <physiologicalReaction direction="left-to-right" evidence="4">
        <dbReference type="Rhea" id="RHEA:15802"/>
    </physiologicalReaction>
</comment>
<dbReference type="InterPro" id="IPR056884">
    <property type="entry name" value="NPHP3-like_N"/>
</dbReference>
<name>A0A9W8NFW6_9PEZI</name>
<keyword evidence="3 6" id="KW-0443">Lipid metabolism</keyword>
<dbReference type="InterPro" id="IPR002641">
    <property type="entry name" value="PNPLA_dom"/>
</dbReference>
<feature type="repeat" description="ANK" evidence="5">
    <location>
        <begin position="987"/>
        <end position="1023"/>
    </location>
</feature>
<dbReference type="InterPro" id="IPR036770">
    <property type="entry name" value="Ankyrin_rpt-contain_sf"/>
</dbReference>
<dbReference type="Proteomes" id="UP001148614">
    <property type="component" value="Unassembled WGS sequence"/>
</dbReference>
<dbReference type="VEuPathDB" id="FungiDB:F4678DRAFT_314691"/>
<evidence type="ECO:0000256" key="4">
    <source>
        <dbReference type="ARBA" id="ARBA00023422"/>
    </source>
</evidence>
<dbReference type="GO" id="GO:0046486">
    <property type="term" value="P:glycerolipid metabolic process"/>
    <property type="evidence" value="ECO:0007669"/>
    <property type="project" value="UniProtKB-ARBA"/>
</dbReference>
<dbReference type="GO" id="GO:0004623">
    <property type="term" value="F:phospholipase A2 activity"/>
    <property type="evidence" value="ECO:0007669"/>
    <property type="project" value="UniProtKB-EC"/>
</dbReference>
<comment type="caution">
    <text evidence="9">The sequence shown here is derived from an EMBL/GenBank/DDBJ whole genome shotgun (WGS) entry which is preliminary data.</text>
</comment>
<dbReference type="InterPro" id="IPR002110">
    <property type="entry name" value="Ankyrin_rpt"/>
</dbReference>
<feature type="short sequence motif" description="GXSXG" evidence="6">
    <location>
        <begin position="50"/>
        <end position="54"/>
    </location>
</feature>
<dbReference type="InterPro" id="IPR027417">
    <property type="entry name" value="P-loop_NTPase"/>
</dbReference>
<feature type="region of interest" description="Disordered" evidence="7">
    <location>
        <begin position="1292"/>
        <end position="1381"/>
    </location>
</feature>
<reference evidence="9" key="1">
    <citation type="submission" date="2022-07" db="EMBL/GenBank/DDBJ databases">
        <title>Genome Sequence of Xylaria arbuscula.</title>
        <authorList>
            <person name="Buettner E."/>
        </authorList>
    </citation>
    <scope>NUCLEOTIDE SEQUENCE</scope>
    <source>
        <strain evidence="9">VT107</strain>
    </source>
</reference>
<sequence>MSAPQQLSLLSLDGGGVRGLSTLFILDEVMRSIDPDSPPKPCEYFDMIGGTSTGGLIAIMLGRLEMSVDECKKAYLAVMDKIFVKKHHRVTLPKLKVRGAFDTLALENAIKQVLKDRGMDEDSLLMYPEGKCKIFVTTTSKDVRGIRRLASYVSRGSGDILQHTKVWQAGRATSAAPSFFDPVVIGPYGEAFLDGGAGANNPIVELWNEARDVWSSEPLESQLRCLVSIGTGVPKAAAFGDYPKEILDTVLAIATDTEKTAQDFHTRHSALDSENIYFRFNVSTGLEDVGLEESKKRAVIAAATRSYVAQQNVQNQLLGSVYPLLTKNEKDCLMSLSFDYDERHDAIELPDSAKEGKSGWILVDPGFQQWEARQNLAHHNGIFFIEGHPGSGKSTIMKSLVTQFTADETKANEIILRFYFNARSGGDLERNPLGLFQALLHQLLLMSPPIPKSIFNCFMKRTETQENWSWKQNETIEFFFEALRRKNLKPVTIFIDALDECGTDGTTDEIRKIVELFETAVQDALKDGRILNLCVSSRHYPNIRFTKFNAVNVEDENQQDIGAYIEKWLPSTAKLSCPDSERLELKHKFIQKAGGVFLWVKLVMTKLKNLFSGGESITTLRDELEEVPSDLHNLYKKLVESLQVAKDRHNMLQILRWVLFSQQPLTAGELRHAMALAGTARSNTPPKELVETWKSESSRLTTNDRFADLVRTRSKGLVEIVRDLSKPDELDQGQSQQASDEDEDRDLVELGFDDEYPRGLSQSEDESQDGPREALLVRSRRDPQTNFWNRRVQVIHDSVRSFFVTELGLLLLNCDLKNPYLGLNHEHILEDSLKYLALYQVEKSIADLETIETLTSSIDLDALSDTSEDLQSPFREPAVLLNYAANYLFVHACEADRNGVVQKNLFDRLYTTQDGAFLKLILSLNQYHPLVLDSSYPWAINAPSVVLGLASFYMIEGCLQSLLNRDVGQGADVNALLDCRVDFRQTDQYTPLMIAVIAGHESIVKILLKFLVKAKADVDVRSGKMGRTALHLAAIWGRKNICSMLLKCKANAKSLDSQGKSPLYYACENRRLDVVMQLIKKGASIQTAEEQNSILQFLFTRYQMVDWTTVAPILNQLPDVNAQGEDGETPLSIAIHTGVEKLVEMMLKAGAELWGGTGVYTSPLYTASHNYSLVWLVKLMIKNDWGACYNLDKKDVAHGKTILHWAAEFGFTSLVEELISAKASVSIQDVYGETPLHYAAESGEMAAVKVLVNAGASLTTTDFECRNFRTPLDCARQRYRWEVAEYLSGLMEVTPSRPTAQSLSDDKTEDSDNQPGKPPSRKQNGSRHRRGQTCGGHPQRTKSRIDRITRRKHTAQDVIMPSWTSSPTSSLRPCADESVKKSGLARFSPISDGEKELHRSYAVMRLEEQGEDDYRHWM</sequence>
<dbReference type="SUPFAM" id="SSF48403">
    <property type="entry name" value="Ankyrin repeat"/>
    <property type="match status" value="1"/>
</dbReference>
<dbReference type="Pfam" id="PF12796">
    <property type="entry name" value="Ank_2"/>
    <property type="match status" value="2"/>
</dbReference>
<dbReference type="Pfam" id="PF00023">
    <property type="entry name" value="Ank"/>
    <property type="match status" value="1"/>
</dbReference>
<dbReference type="CDD" id="cd07216">
    <property type="entry name" value="Pat17_PNPLA8_PNPLA9_like3"/>
    <property type="match status" value="1"/>
</dbReference>
<feature type="repeat" description="ANK" evidence="5">
    <location>
        <begin position="1198"/>
        <end position="1230"/>
    </location>
</feature>
<evidence type="ECO:0000256" key="5">
    <source>
        <dbReference type="PROSITE-ProRule" id="PRU00023"/>
    </source>
</evidence>
<dbReference type="Gene3D" id="3.40.1090.10">
    <property type="entry name" value="Cytosolic phospholipase A2 catalytic domain"/>
    <property type="match status" value="1"/>
</dbReference>
<evidence type="ECO:0000256" key="6">
    <source>
        <dbReference type="PROSITE-ProRule" id="PRU01161"/>
    </source>
</evidence>
<feature type="repeat" description="ANK" evidence="5">
    <location>
        <begin position="1025"/>
        <end position="1057"/>
    </location>
</feature>
<dbReference type="InterPro" id="IPR016035">
    <property type="entry name" value="Acyl_Trfase/lysoPLipase"/>
</dbReference>
<dbReference type="VEuPathDB" id="FungiDB:F4678DRAFT_322006"/>
<dbReference type="GO" id="GO:0016042">
    <property type="term" value="P:lipid catabolic process"/>
    <property type="evidence" value="ECO:0007669"/>
    <property type="project" value="UniProtKB-UniRule"/>
</dbReference>
<dbReference type="SMART" id="SM00248">
    <property type="entry name" value="ANK"/>
    <property type="match status" value="6"/>
</dbReference>
<dbReference type="SUPFAM" id="SSF52151">
    <property type="entry name" value="FabD/lysophospholipase-like"/>
    <property type="match status" value="1"/>
</dbReference>
<dbReference type="PROSITE" id="PS50088">
    <property type="entry name" value="ANK_REPEAT"/>
    <property type="match status" value="6"/>
</dbReference>
<evidence type="ECO:0000313" key="10">
    <source>
        <dbReference type="Proteomes" id="UP001148614"/>
    </source>
</evidence>
<keyword evidence="10" id="KW-1185">Reference proteome</keyword>
<evidence type="ECO:0000256" key="7">
    <source>
        <dbReference type="SAM" id="MobiDB-lite"/>
    </source>
</evidence>
<feature type="repeat" description="ANK" evidence="5">
    <location>
        <begin position="1231"/>
        <end position="1263"/>
    </location>
</feature>
<dbReference type="PANTHER" id="PTHR10039:SF5">
    <property type="entry name" value="NACHT DOMAIN-CONTAINING PROTEIN"/>
    <property type="match status" value="1"/>
</dbReference>
<evidence type="ECO:0000313" key="9">
    <source>
        <dbReference type="EMBL" id="KAJ3574877.1"/>
    </source>
</evidence>
<evidence type="ECO:0000256" key="2">
    <source>
        <dbReference type="ARBA" id="ARBA00022737"/>
    </source>
</evidence>
<dbReference type="Gene3D" id="1.25.40.20">
    <property type="entry name" value="Ankyrin repeat-containing domain"/>
    <property type="match status" value="1"/>
</dbReference>
<organism evidence="9 10">
    <name type="scientific">Xylaria arbuscula</name>
    <dbReference type="NCBI Taxonomy" id="114810"/>
    <lineage>
        <taxon>Eukaryota</taxon>
        <taxon>Fungi</taxon>
        <taxon>Dikarya</taxon>
        <taxon>Ascomycota</taxon>
        <taxon>Pezizomycotina</taxon>
        <taxon>Sordariomycetes</taxon>
        <taxon>Xylariomycetidae</taxon>
        <taxon>Xylariales</taxon>
        <taxon>Xylariaceae</taxon>
        <taxon>Xylaria</taxon>
    </lineage>
</organism>
<feature type="region of interest" description="Disordered" evidence="7">
    <location>
        <begin position="726"/>
        <end position="746"/>
    </location>
</feature>
<keyword evidence="6" id="KW-0442">Lipid degradation</keyword>
<keyword evidence="5" id="KW-0040">ANK repeat</keyword>
<feature type="compositionally biased region" description="Polar residues" evidence="7">
    <location>
        <begin position="1362"/>
        <end position="1371"/>
    </location>
</feature>
<evidence type="ECO:0000259" key="8">
    <source>
        <dbReference type="PROSITE" id="PS51635"/>
    </source>
</evidence>
<feature type="repeat" description="ANK" evidence="5">
    <location>
        <begin position="1126"/>
        <end position="1153"/>
    </location>
</feature>
<dbReference type="SUPFAM" id="SSF52540">
    <property type="entry name" value="P-loop containing nucleoside triphosphate hydrolases"/>
    <property type="match status" value="1"/>
</dbReference>
<keyword evidence="2" id="KW-0677">Repeat</keyword>
<feature type="domain" description="PNPLA" evidence="8">
    <location>
        <begin position="10"/>
        <end position="207"/>
    </location>
</feature>